<reference evidence="1" key="3">
    <citation type="submission" date="2025-09" db="UniProtKB">
        <authorList>
            <consortium name="Ensembl"/>
        </authorList>
    </citation>
    <scope>IDENTIFICATION</scope>
</reference>
<evidence type="ECO:0000313" key="2">
    <source>
        <dbReference type="Proteomes" id="UP000028761"/>
    </source>
</evidence>
<dbReference type="OMA" id="WRSHFEV"/>
<keyword evidence="2" id="KW-1185">Reference proteome</keyword>
<dbReference type="GeneTree" id="ENSGT01150000286943"/>
<organism evidence="1 2">
    <name type="scientific">Papio anubis</name>
    <name type="common">Olive baboon</name>
    <dbReference type="NCBI Taxonomy" id="9555"/>
    <lineage>
        <taxon>Eukaryota</taxon>
        <taxon>Metazoa</taxon>
        <taxon>Chordata</taxon>
        <taxon>Craniata</taxon>
        <taxon>Vertebrata</taxon>
        <taxon>Euteleostomi</taxon>
        <taxon>Mammalia</taxon>
        <taxon>Eutheria</taxon>
        <taxon>Euarchontoglires</taxon>
        <taxon>Primates</taxon>
        <taxon>Haplorrhini</taxon>
        <taxon>Catarrhini</taxon>
        <taxon>Cercopithecidae</taxon>
        <taxon>Cercopithecinae</taxon>
        <taxon>Papio</taxon>
    </lineage>
</organism>
<protein>
    <submittedName>
        <fullName evidence="1">Uncharacterized protein</fullName>
    </submittedName>
</protein>
<evidence type="ECO:0000313" key="1">
    <source>
        <dbReference type="Ensembl" id="ENSPANP00000054723.1"/>
    </source>
</evidence>
<dbReference type="AlphaFoldDB" id="A0A8I5NML9"/>
<proteinExistence type="predicted"/>
<dbReference type="PANTHER" id="PTHR12138">
    <property type="entry name" value="PRIMATE-EXPANDED PROTEIN FAMILY"/>
    <property type="match status" value="1"/>
</dbReference>
<dbReference type="Ensembl" id="ENSPANT00000082259.1">
    <property type="protein sequence ID" value="ENSPANP00000054723.1"/>
    <property type="gene ID" value="ENSPANG00000039199.1"/>
</dbReference>
<sequence length="126" mass="14076">MKWRSHFEVKVLAFILWKKRKTGKKFKSCSVARLECSGAISAHCNLRLPGSSDSPASASRVAGTTGAHHHARLIFVFLVETGFHQVDQDGLHLLTSWSARLGLRKCWDYVVSHRAMPLGILRIPPT</sequence>
<reference evidence="1" key="2">
    <citation type="submission" date="2025-08" db="UniProtKB">
        <authorList>
            <consortium name="Ensembl"/>
        </authorList>
    </citation>
    <scope>IDENTIFICATION</scope>
</reference>
<dbReference type="PRINTS" id="PR02045">
    <property type="entry name" value="F138DOMAIN"/>
</dbReference>
<dbReference type="Proteomes" id="UP000028761">
    <property type="component" value="Chromosome 1"/>
</dbReference>
<reference evidence="1 2" key="1">
    <citation type="submission" date="2012-03" db="EMBL/GenBank/DDBJ databases">
        <title>Whole Genome Assembly of Papio anubis.</title>
        <authorList>
            <person name="Liu Y.L."/>
            <person name="Abraham K.A."/>
            <person name="Akbar H.A."/>
            <person name="Ali S.A."/>
            <person name="Anosike U.A."/>
            <person name="Aqrawi P.A."/>
            <person name="Arias F.A."/>
            <person name="Attaway T.A."/>
            <person name="Awwad R.A."/>
            <person name="Babu C.B."/>
            <person name="Bandaranaike D.B."/>
            <person name="Battles P.B."/>
            <person name="Bell A.B."/>
            <person name="Beltran B.B."/>
            <person name="Berhane-Mersha D.B."/>
            <person name="Bess C.B."/>
            <person name="Bickham C.B."/>
            <person name="Bolden T.B."/>
            <person name="Carter K.C."/>
            <person name="Chau D.C."/>
            <person name="Chavez A.C."/>
            <person name="Clerc-Blankenburg K.C."/>
            <person name="Coyle M.C."/>
            <person name="Dao M.D."/>
            <person name="Davila M.L.D."/>
            <person name="Davy-Carroll L.D."/>
            <person name="Denson S.D."/>
            <person name="Dinh H.D."/>
            <person name="Fernandez S.F."/>
            <person name="Fernando P.F."/>
            <person name="Forbes L.F."/>
            <person name="Francis C.F."/>
            <person name="Francisco L.F."/>
            <person name="Fu Q.F."/>
            <person name="Garcia-Iii R.G."/>
            <person name="Garrett T.G."/>
            <person name="Gross S.G."/>
            <person name="Gubbala S.G."/>
            <person name="Hirani K.H."/>
            <person name="Hogues M.H."/>
            <person name="Hollins B.H."/>
            <person name="Jackson L.J."/>
            <person name="Javaid M.J."/>
            <person name="Jhangiani S.J."/>
            <person name="Johnson A.J."/>
            <person name="Johnson B.J."/>
            <person name="Jones J.J."/>
            <person name="Joshi V.J."/>
            <person name="Kalu J.K."/>
            <person name="Khan N.K."/>
            <person name="Korchina V.K."/>
            <person name="Kovar C.K."/>
            <person name="Lago L.L."/>
            <person name="Lara F.L."/>
            <person name="Le T.-K.L."/>
            <person name="Lee S.L."/>
            <person name="Legall-Iii F.L."/>
            <person name="Lemon S.L."/>
            <person name="Liu J.L."/>
            <person name="Liu Y.-S.L."/>
            <person name="Liyanage D.L."/>
            <person name="Lopez J.L."/>
            <person name="Lorensuhewa L.L."/>
            <person name="Mata R.M."/>
            <person name="Mathew T.M."/>
            <person name="Mercado C.M."/>
            <person name="Mercado I.M."/>
            <person name="Morales K.M."/>
            <person name="Morgan M.M."/>
            <person name="Munidasa M.M."/>
            <person name="Ngo D.N."/>
            <person name="Nguyen L.N."/>
            <person name="Nguyen T.N."/>
            <person name="Nguyen N.N."/>
            <person name="Obregon M.O."/>
            <person name="Okwuonu G.O."/>
            <person name="Ongeri F.O."/>
            <person name="Onwere C.O."/>
            <person name="Osifeso I.O."/>
            <person name="Parra A.P."/>
            <person name="Patil S.P."/>
            <person name="Perez A.P."/>
            <person name="Perez Y.P."/>
            <person name="Pham C.P."/>
            <person name="Pu L.-L.P."/>
            <person name="Puazo M.P."/>
            <person name="Quiroz J.Q."/>
            <person name="Rouhana J.R."/>
            <person name="Ruiz M.R."/>
            <person name="Ruiz S.-J.R."/>
            <person name="Saada N.S."/>
            <person name="Santibanez J.S."/>
            <person name="Scheel M.S."/>
            <person name="Schneider B.S."/>
            <person name="Simmons D.S."/>
            <person name="Sisson I.S."/>
            <person name="Tang L.-Y.T."/>
            <person name="Thornton R.T."/>
            <person name="Tisius J.T."/>
            <person name="Toledanes G.T."/>
            <person name="Trejos Z.T."/>
            <person name="Usmani K.U."/>
            <person name="Varghese R.V."/>
            <person name="Vattathil S.V."/>
            <person name="Vee V.V."/>
            <person name="Walker D.W."/>
            <person name="Weissenberger G.W."/>
            <person name="White C.W."/>
            <person name="Williams A.W."/>
            <person name="Woodworth J.W."/>
            <person name="Wright R.W."/>
            <person name="Zhu Y.Z."/>
            <person name="Han Y.H."/>
            <person name="Newsham I.N."/>
            <person name="Nazareth L.N."/>
            <person name="Worley K.W."/>
            <person name="Muzny D.M."/>
            <person name="Rogers J.R."/>
            <person name="Gibbs R.G."/>
        </authorList>
    </citation>
    <scope>NUCLEOTIDE SEQUENCE [LARGE SCALE GENOMIC DNA]</scope>
</reference>
<name>A0A8I5NML9_PAPAN</name>
<accession>A0A8I5NML9</accession>
<dbReference type="PANTHER" id="PTHR12138:SF162">
    <property type="entry name" value="CHROMOSOME UNDETERMINED SCAFFOLD_275, WHOLE GENOME SHOTGUN SEQUENCE"/>
    <property type="match status" value="1"/>
</dbReference>